<organism evidence="1 2">
    <name type="scientific">Ignicoccus pacificus DSM 13166</name>
    <dbReference type="NCBI Taxonomy" id="940294"/>
    <lineage>
        <taxon>Archaea</taxon>
        <taxon>Thermoproteota</taxon>
        <taxon>Thermoprotei</taxon>
        <taxon>Desulfurococcales</taxon>
        <taxon>Desulfurococcaceae</taxon>
        <taxon>Ignicoccus</taxon>
    </lineage>
</organism>
<sequence>MKLGKRDPQGYFVILADPRAKETLPEGVETMDEGDVLIIRVKSRSLATKIVRKLEREGLLRGA</sequence>
<evidence type="ECO:0000313" key="2">
    <source>
        <dbReference type="Proteomes" id="UP001063698"/>
    </source>
</evidence>
<proteinExistence type="predicted"/>
<gene>
    <name evidence="1" type="ORF">IPA_01905</name>
</gene>
<dbReference type="Proteomes" id="UP001063698">
    <property type="component" value="Chromosome"/>
</dbReference>
<name>A0A977KAK7_9CREN</name>
<dbReference type="EMBL" id="CP006868">
    <property type="protein sequence ID" value="UXD22122.1"/>
    <property type="molecule type" value="Genomic_DNA"/>
</dbReference>
<evidence type="ECO:0000313" key="1">
    <source>
        <dbReference type="EMBL" id="UXD22122.1"/>
    </source>
</evidence>
<keyword evidence="2" id="KW-1185">Reference proteome</keyword>
<dbReference type="KEGG" id="ipc:IPA_01905"/>
<protein>
    <submittedName>
        <fullName evidence="1">Uncharacterized protein</fullName>
    </submittedName>
</protein>
<reference evidence="1" key="1">
    <citation type="submission" date="2013-11" db="EMBL/GenBank/DDBJ databases">
        <title>Comparative genomics of Ignicoccus.</title>
        <authorList>
            <person name="Podar M."/>
        </authorList>
    </citation>
    <scope>NUCLEOTIDE SEQUENCE</scope>
    <source>
        <strain evidence="1">DSM 13166</strain>
    </source>
</reference>
<dbReference type="AlphaFoldDB" id="A0A977KAK7"/>
<accession>A0A977KAK7</accession>